<dbReference type="Proteomes" id="UP000187283">
    <property type="component" value="Unassembled WGS sequence"/>
</dbReference>
<gene>
    <name evidence="1" type="ORF">AYI70_g8978</name>
</gene>
<comment type="caution">
    <text evidence="1">The sequence shown here is derived from an EMBL/GenBank/DDBJ whole genome shotgun (WGS) entry which is preliminary data.</text>
</comment>
<evidence type="ECO:0000313" key="2">
    <source>
        <dbReference type="Proteomes" id="UP000187283"/>
    </source>
</evidence>
<evidence type="ECO:0000313" key="1">
    <source>
        <dbReference type="EMBL" id="OMJ12652.1"/>
    </source>
</evidence>
<protein>
    <submittedName>
        <fullName evidence="1">Uncharacterized protein</fullName>
    </submittedName>
</protein>
<dbReference type="EMBL" id="LSSN01003873">
    <property type="protein sequence ID" value="OMJ12652.1"/>
    <property type="molecule type" value="Genomic_DNA"/>
</dbReference>
<name>A0A1R1XDF3_9FUNG</name>
<dbReference type="AlphaFoldDB" id="A0A1R1XDF3"/>
<sequence length="284" mass="31244">MTVKSLIDSNIHGSTSKYITTISTVYFKGLVIPDCSTEAEIFEDCTNASSLRKSGYGDAIDNLCSTMTLTTTYEIMPSIITQESLTRNKFKKCNFSNAKNVDNTSPSKTSGSSYASKYTVTITTVYCKGLVIPDCGTEAGIFEDCTNASSLRKSGYGDEIDDLCSTMTLTTTYDIMPSIITEVSSSRNIYTKCNSSKAKSVDSISPTNSLKVSSDSEYITEITSEYSVDLVIQESDEYNDKDENQNTKTLPHKYSESNSINKFYQSAAVTYSHRFNPCSYIVLA</sequence>
<keyword evidence="2" id="KW-1185">Reference proteome</keyword>
<reference evidence="1 2" key="1">
    <citation type="submission" date="2017-01" db="EMBL/GenBank/DDBJ databases">
        <authorList>
            <person name="Mah S.A."/>
            <person name="Swanson W.J."/>
            <person name="Moy G.W."/>
            <person name="Vacquier V.D."/>
        </authorList>
    </citation>
    <scope>NUCLEOTIDE SEQUENCE [LARGE SCALE GENOMIC DNA]</scope>
    <source>
        <strain evidence="1 2">GSMNP</strain>
    </source>
</reference>
<proteinExistence type="predicted"/>
<accession>A0A1R1XDF3</accession>
<dbReference type="OrthoDB" id="10538692at2759"/>
<organism evidence="1 2">
    <name type="scientific">Smittium culicis</name>
    <dbReference type="NCBI Taxonomy" id="133412"/>
    <lineage>
        <taxon>Eukaryota</taxon>
        <taxon>Fungi</taxon>
        <taxon>Fungi incertae sedis</taxon>
        <taxon>Zoopagomycota</taxon>
        <taxon>Kickxellomycotina</taxon>
        <taxon>Harpellomycetes</taxon>
        <taxon>Harpellales</taxon>
        <taxon>Legeriomycetaceae</taxon>
        <taxon>Smittium</taxon>
    </lineage>
</organism>